<dbReference type="PROSITE" id="PS50911">
    <property type="entry name" value="CHAP"/>
    <property type="match status" value="1"/>
</dbReference>
<sequence length="639" mass="73318">MALPKSGKPTAKNVVDWALDLARRRSGVNVDGFYGMQCWDLPNYILKRYWGFTTWGNANAMAIKSNYRGYDFKIYRNTASFVPRPGDWAVWAGSNPGHVAIVVGPSTTNYFYSVDQNWYTANWSGSPAYKIKHTYSGVTHFVRPPYKKEAIVQPTPTPKPPTTNEPSKPTNPEPEKEPEKPEVRFKEVTKVVYTLKRDDFGKRDKFEHRVAWGNKRKGKVKGITIKNAHTMRSVQELYNDRNQYISSKEYPHYYVDYMSSWSPRFEGYEYPGDPDNIVIEVCGDYADDKEAFILSELWAMMLGYEIFEYYKLKFDAKNIKIDNKIWRSLKEHVKWDFIKDGFPPKQKLEEFARAAVGLYANKDNLLQNVGSEKVTKSKIKTTVKNKNNEIVQQEKRAKSNKTATSKSPAITSPKITVEKSKYTFIQALNAQMSRGMPMKSVSWGWIHASRSQTSNAMEPNKIWNNSTQRYQMLNLGKYQGVPVSKLNQILKGKGTLHNQGQAFSTACKRYNLNEIYLIAHAFLESGYGKSNFASGRYGIYNYFGIGAFDSNPNNAINFARNHGWTTPSKGIIGGAKFVREGYINKGQNTLYRMRWNPKNPATHQYATAIEWCQHQATTIANLYKQIGLKGIYYTRDQYK</sequence>
<evidence type="ECO:0000259" key="3">
    <source>
        <dbReference type="PROSITE" id="PS50911"/>
    </source>
</evidence>
<dbReference type="Gene3D" id="3.90.1720.10">
    <property type="entry name" value="endopeptidase domain like (from Nostoc punctiforme)"/>
    <property type="match status" value="1"/>
</dbReference>
<dbReference type="GeneID" id="93727096"/>
<evidence type="ECO:0000313" key="4">
    <source>
        <dbReference type="EMBL" id="QQS82980.1"/>
    </source>
</evidence>
<accession>A0AB37HB77</accession>
<dbReference type="AlphaFoldDB" id="A0AB37HB77"/>
<evidence type="ECO:0000256" key="1">
    <source>
        <dbReference type="ARBA" id="ARBA00006088"/>
    </source>
</evidence>
<dbReference type="InterPro" id="IPR002901">
    <property type="entry name" value="MGlyc_endo_b_GlcNAc-like_dom"/>
</dbReference>
<name>A0AB37HB77_9STAP</name>
<dbReference type="EMBL" id="CP068073">
    <property type="protein sequence ID" value="QQS82980.1"/>
    <property type="molecule type" value="Genomic_DNA"/>
</dbReference>
<dbReference type="InterPro" id="IPR007921">
    <property type="entry name" value="CHAP_dom"/>
</dbReference>
<reference evidence="4 5" key="1">
    <citation type="submission" date="2021-01" db="EMBL/GenBank/DDBJ databases">
        <title>FDA dAtabase for Regulatory Grade micrObial Sequences (FDA-ARGOS): Supporting development and validation of Infectious Disease Dx tests.</title>
        <authorList>
            <person name="Sproer C."/>
            <person name="Gronow S."/>
            <person name="Severitt S."/>
            <person name="Schroder I."/>
            <person name="Tallon L."/>
            <person name="Sadzewicz L."/>
            <person name="Zhao X."/>
            <person name="Boylan J."/>
            <person name="Ott S."/>
            <person name="Bowen H."/>
            <person name="Vavikolanu K."/>
            <person name="Mehta A."/>
            <person name="Aluvathingal J."/>
            <person name="Nadendla S."/>
            <person name="Lowell S."/>
            <person name="Myers T."/>
            <person name="Yan Y."/>
            <person name="Sichtig H."/>
        </authorList>
    </citation>
    <scope>NUCLEOTIDE SEQUENCE [LARGE SCALE GENOMIC DNA]</scope>
    <source>
        <strain evidence="4 5">FDAARGOS_1148</strain>
    </source>
</reference>
<organism evidence="4 5">
    <name type="scientific">Staphylococcus condimenti</name>
    <dbReference type="NCBI Taxonomy" id="70255"/>
    <lineage>
        <taxon>Bacteria</taxon>
        <taxon>Bacillati</taxon>
        <taxon>Bacillota</taxon>
        <taxon>Bacilli</taxon>
        <taxon>Bacillales</taxon>
        <taxon>Staphylococcaceae</taxon>
        <taxon>Staphylococcus</taxon>
    </lineage>
</organism>
<feature type="domain" description="Peptidase C51" evidence="3">
    <location>
        <begin position="13"/>
        <end position="143"/>
    </location>
</feature>
<gene>
    <name evidence="4" type="ORF">I6J05_01280</name>
</gene>
<feature type="region of interest" description="Disordered" evidence="2">
    <location>
        <begin position="149"/>
        <end position="183"/>
    </location>
</feature>
<dbReference type="KEGG" id="scv:A4G25_04405"/>
<evidence type="ECO:0000313" key="5">
    <source>
        <dbReference type="Proteomes" id="UP000595942"/>
    </source>
</evidence>
<protein>
    <submittedName>
        <fullName evidence="4">Glucosaminidase domain-containing protein</fullName>
    </submittedName>
</protein>
<dbReference type="SMART" id="SM00047">
    <property type="entry name" value="LYZ2"/>
    <property type="match status" value="1"/>
</dbReference>
<dbReference type="Gene3D" id="1.10.530.10">
    <property type="match status" value="1"/>
</dbReference>
<keyword evidence="5" id="KW-1185">Reference proteome</keyword>
<dbReference type="InterPro" id="IPR038765">
    <property type="entry name" value="Papain-like_cys_pep_sf"/>
</dbReference>
<dbReference type="RefSeq" id="WP_047132652.1">
    <property type="nucleotide sequence ID" value="NZ_CP015114.1"/>
</dbReference>
<comment type="similarity">
    <text evidence="1">In the N-terminal section; belongs to the N-acetylmuramoyl-L-alanine amidase 2 family.</text>
</comment>
<dbReference type="GO" id="GO:0004040">
    <property type="term" value="F:amidase activity"/>
    <property type="evidence" value="ECO:0007669"/>
    <property type="project" value="InterPro"/>
</dbReference>
<feature type="compositionally biased region" description="Basic and acidic residues" evidence="2">
    <location>
        <begin position="173"/>
        <end position="183"/>
    </location>
</feature>
<dbReference type="Proteomes" id="UP000595942">
    <property type="component" value="Chromosome"/>
</dbReference>
<dbReference type="Pfam" id="PF05257">
    <property type="entry name" value="CHAP"/>
    <property type="match status" value="1"/>
</dbReference>
<evidence type="ECO:0000256" key="2">
    <source>
        <dbReference type="SAM" id="MobiDB-lite"/>
    </source>
</evidence>
<dbReference type="SUPFAM" id="SSF54001">
    <property type="entry name" value="Cysteine proteinases"/>
    <property type="match status" value="1"/>
</dbReference>
<proteinExistence type="inferred from homology"/>
<dbReference type="Pfam" id="PF01832">
    <property type="entry name" value="Glucosaminidase"/>
    <property type="match status" value="1"/>
</dbReference>